<keyword evidence="1" id="KW-0812">Transmembrane</keyword>
<evidence type="ECO:0000313" key="3">
    <source>
        <dbReference type="Proteomes" id="UP000252107"/>
    </source>
</evidence>
<feature type="transmembrane region" description="Helical" evidence="1">
    <location>
        <begin position="24"/>
        <end position="44"/>
    </location>
</feature>
<name>A0A367RWI3_9NOSO</name>
<keyword evidence="3" id="KW-1185">Reference proteome</keyword>
<feature type="transmembrane region" description="Helical" evidence="1">
    <location>
        <begin position="116"/>
        <end position="138"/>
    </location>
</feature>
<organism evidence="2 3">
    <name type="scientific">Nostoc minutum NIES-26</name>
    <dbReference type="NCBI Taxonomy" id="1844469"/>
    <lineage>
        <taxon>Bacteria</taxon>
        <taxon>Bacillati</taxon>
        <taxon>Cyanobacteriota</taxon>
        <taxon>Cyanophyceae</taxon>
        <taxon>Nostocales</taxon>
        <taxon>Nostocaceae</taxon>
        <taxon>Nostoc</taxon>
    </lineage>
</organism>
<dbReference type="AlphaFoldDB" id="A0A367RWI3"/>
<reference evidence="2" key="1">
    <citation type="submission" date="2016-04" db="EMBL/GenBank/DDBJ databases">
        <authorList>
            <person name="Tabuchi Yagui T.R."/>
        </authorList>
    </citation>
    <scope>NUCLEOTIDE SEQUENCE [LARGE SCALE GENOMIC DNA]</scope>
    <source>
        <strain evidence="2">NIES-26</strain>
    </source>
</reference>
<dbReference type="Proteomes" id="UP000252107">
    <property type="component" value="Unassembled WGS sequence"/>
</dbReference>
<keyword evidence="1" id="KW-0472">Membrane</keyword>
<evidence type="ECO:0000256" key="1">
    <source>
        <dbReference type="SAM" id="Phobius"/>
    </source>
</evidence>
<keyword evidence="1" id="KW-1133">Transmembrane helix</keyword>
<accession>A0A367RWI3</accession>
<feature type="transmembrane region" description="Helical" evidence="1">
    <location>
        <begin position="77"/>
        <end position="95"/>
    </location>
</feature>
<protein>
    <submittedName>
        <fullName evidence="2">Uncharacterized protein</fullName>
    </submittedName>
</protein>
<evidence type="ECO:0000313" key="2">
    <source>
        <dbReference type="EMBL" id="RCJ39572.1"/>
    </source>
</evidence>
<dbReference type="EMBL" id="LXQD01000071">
    <property type="protein sequence ID" value="RCJ39572.1"/>
    <property type="molecule type" value="Genomic_DNA"/>
</dbReference>
<proteinExistence type="predicted"/>
<gene>
    <name evidence="2" type="ORF">A6770_38755</name>
</gene>
<sequence>MNQNITQIQNNSQQNDNDFFLSNVLTRLSMIALLLFCIIGIYMFPAWWYEFFFRAGFLSGYVWQAGINYLIKFGLNWIILVCMICLLLMVLVRKTNYLNSLKPPFVKVQRWVEGKLGVSIIAILVGIFFISLISLQSWGIINYVRRIVDYYPLSNESTNVFDQSFNKNSNPLTKPTTFIYIAKNEVESLYSQYESELTPSKVTEEVIDSTTLKAELSVKELLSTEAGKDWLQKKIKEYQQITKTPERKLTDLLHYLYNDGKLKQLTNLESNSDDIVELNNAVQVLNNKHKLTLDQNQIKSIREKLMSQELGQFKVDLGNLSGNILVKGGWTIEDQAQSQNYLLKHVLVEGIGNSPICAVNLPKTNVQTQYKDEIKISTSNRKPIKLSVFGTVITNDSSTIWINPIAIFLPDEL</sequence>
<comment type="caution">
    <text evidence="2">The sequence shown here is derived from an EMBL/GenBank/DDBJ whole genome shotgun (WGS) entry which is preliminary data.</text>
</comment>